<evidence type="ECO:0000313" key="3">
    <source>
        <dbReference type="EMBL" id="EMR61760.1"/>
    </source>
</evidence>
<dbReference type="Proteomes" id="UP000012174">
    <property type="component" value="Unassembled WGS sequence"/>
</dbReference>
<reference evidence="4" key="1">
    <citation type="journal article" date="2013" name="Genome Announc.">
        <title>Draft genome sequence of the grapevine dieback fungus Eutypa lata UCR-EL1.</title>
        <authorList>
            <person name="Blanco-Ulate B."/>
            <person name="Rolshausen P.E."/>
            <person name="Cantu D."/>
        </authorList>
    </citation>
    <scope>NUCLEOTIDE SEQUENCE [LARGE SCALE GENOMIC DNA]</scope>
    <source>
        <strain evidence="4">UCR-EL1</strain>
    </source>
</reference>
<feature type="compositionally biased region" description="Basic and acidic residues" evidence="1">
    <location>
        <begin position="46"/>
        <end position="61"/>
    </location>
</feature>
<dbReference type="EMBL" id="KB707555">
    <property type="protein sequence ID" value="EMR61760.1"/>
    <property type="molecule type" value="Genomic_DNA"/>
</dbReference>
<dbReference type="PANTHER" id="PTHR12203">
    <property type="entry name" value="KDEL LYS-ASP-GLU-LEU CONTAINING - RELATED"/>
    <property type="match status" value="1"/>
</dbReference>
<evidence type="ECO:0000256" key="1">
    <source>
        <dbReference type="SAM" id="MobiDB-lite"/>
    </source>
</evidence>
<keyword evidence="3" id="KW-0808">Transferase</keyword>
<dbReference type="OMA" id="PAPMYWN"/>
<name>M7T553_EUTLA</name>
<evidence type="ECO:0000259" key="2">
    <source>
        <dbReference type="SMART" id="SM00672"/>
    </source>
</evidence>
<dbReference type="OrthoDB" id="541052at2759"/>
<feature type="region of interest" description="Disordered" evidence="1">
    <location>
        <begin position="1"/>
        <end position="132"/>
    </location>
</feature>
<dbReference type="eggNOG" id="ENOG502SK3Q">
    <property type="taxonomic scope" value="Eukaryota"/>
</dbReference>
<dbReference type="GO" id="GO:0016740">
    <property type="term" value="F:transferase activity"/>
    <property type="evidence" value="ECO:0007669"/>
    <property type="project" value="UniProtKB-KW"/>
</dbReference>
<sequence>MKYGSGPGSGSSIVQPGQGSSSQDTLDQNVKPPEKGSLPGDGSLEQGEKQSNKDSSTEKKPTYNSGNGNDEDEKLVKISPGSDHKLEQGQKPEQGHKSGDDKLAGNHKAGSSGSSTSDHPPPPPPPLKPHPIDDLIKVAENNFNEILTKESKTLAAAADAYRKRRGRHPPPGFDAWYQFAAEKNAVIVEEFFDQIYHDLNPFWGLEPDRMRKEAVDYEMTINIRNHTASAESDWFWTQIWLNMTRTIEHLLPDMDIALNAMDEPRLVVPWETIDKHMAKEKETRKLISAKKVIEDFQELPTPKEMKKLGPPTQDKNWEDTSPYWDIARRGCAPDSPARKAPLLETYDKTPTFESSWATPHQYQGYVANSSLSAEFCHQPDLQGLEGIFIRPLSTAATKVFFPMFGGSKLATNNEILLPAPMYWNEEERFTGGKDHGAPWAQKVDGVIWRGVATGGKNNESNWRGFQRHRFVSMTNGTKLSRAEEHIEPPVNFELPASTTYDLTALKEGRLGEWVNQWTDVGFTDLFCREDYDPKPEWGHCPYTDDEFAIVLGQTMAVQFGYKYLPDIDGNSFSGRYLGFLRSTSLPIKSTLWREWHDSRLVAWKHFVPMDNRFADFYGIMEYFVGYERSVPGRDAAAQKIALDGKAWAEKVLRKEDMQIYVLRLFLEYARLSDDRREVMGWVEDLR</sequence>
<feature type="compositionally biased region" description="Polar residues" evidence="1">
    <location>
        <begin position="109"/>
        <end position="118"/>
    </location>
</feature>
<dbReference type="KEGG" id="ela:UCREL1_11307"/>
<dbReference type="HOGENOM" id="CLU_005027_4_2_1"/>
<organism evidence="3 4">
    <name type="scientific">Eutypa lata (strain UCR-EL1)</name>
    <name type="common">Grapevine dieback disease fungus</name>
    <name type="synonym">Eutypa armeniacae</name>
    <dbReference type="NCBI Taxonomy" id="1287681"/>
    <lineage>
        <taxon>Eukaryota</taxon>
        <taxon>Fungi</taxon>
        <taxon>Dikarya</taxon>
        <taxon>Ascomycota</taxon>
        <taxon>Pezizomycotina</taxon>
        <taxon>Sordariomycetes</taxon>
        <taxon>Xylariomycetidae</taxon>
        <taxon>Xylariales</taxon>
        <taxon>Diatrypaceae</taxon>
        <taxon>Eutypa</taxon>
    </lineage>
</organism>
<dbReference type="SMART" id="SM00672">
    <property type="entry name" value="CAP10"/>
    <property type="match status" value="1"/>
</dbReference>
<feature type="compositionally biased region" description="Polar residues" evidence="1">
    <location>
        <begin position="10"/>
        <end position="28"/>
    </location>
</feature>
<proteinExistence type="predicted"/>
<feature type="domain" description="Glycosyl transferase CAP10" evidence="2">
    <location>
        <begin position="383"/>
        <end position="675"/>
    </location>
</feature>
<keyword evidence="4" id="KW-1185">Reference proteome</keyword>
<dbReference type="InterPro" id="IPR006598">
    <property type="entry name" value="CAP10"/>
</dbReference>
<dbReference type="AlphaFoldDB" id="M7T553"/>
<dbReference type="Pfam" id="PF05686">
    <property type="entry name" value="Glyco_transf_90"/>
    <property type="match status" value="1"/>
</dbReference>
<evidence type="ECO:0000313" key="4">
    <source>
        <dbReference type="Proteomes" id="UP000012174"/>
    </source>
</evidence>
<dbReference type="STRING" id="1287681.M7T553"/>
<feature type="compositionally biased region" description="Pro residues" evidence="1">
    <location>
        <begin position="119"/>
        <end position="129"/>
    </location>
</feature>
<accession>M7T553</accession>
<dbReference type="InterPro" id="IPR051091">
    <property type="entry name" value="O-Glucosyltr/Glycosyltrsf_90"/>
</dbReference>
<feature type="compositionally biased region" description="Basic and acidic residues" evidence="1">
    <location>
        <begin position="82"/>
        <end position="104"/>
    </location>
</feature>
<gene>
    <name evidence="3" type="ORF">UCREL1_11307</name>
</gene>
<dbReference type="PANTHER" id="PTHR12203:SF22">
    <property type="entry name" value="CAPSULE ASSOCIATED PROTEIN"/>
    <property type="match status" value="1"/>
</dbReference>
<protein>
    <submittedName>
        <fullName evidence="3">Putative glycosyltransferase family 90 protein</fullName>
    </submittedName>
</protein>